<dbReference type="InterPro" id="IPR027417">
    <property type="entry name" value="P-loop_NTPase"/>
</dbReference>
<dbReference type="InterPro" id="IPR008995">
    <property type="entry name" value="Mo/tungstate-bd_C_term_dom"/>
</dbReference>
<dbReference type="InterPro" id="IPR047641">
    <property type="entry name" value="ABC_transpr_MalK/UgpC-like"/>
</dbReference>
<dbReference type="SUPFAM" id="SSF52540">
    <property type="entry name" value="P-loop containing nucleoside triphosphate hydrolases"/>
    <property type="match status" value="1"/>
</dbReference>
<dbReference type="STRING" id="797515.HMPREF9103_01747"/>
<evidence type="ECO:0000256" key="1">
    <source>
        <dbReference type="ARBA" id="ARBA00022448"/>
    </source>
</evidence>
<dbReference type="PANTHER" id="PTHR43875">
    <property type="entry name" value="MALTODEXTRIN IMPORT ATP-BINDING PROTEIN MSMX"/>
    <property type="match status" value="1"/>
</dbReference>
<keyword evidence="4 8" id="KW-0067">ATP-binding</keyword>
<evidence type="ECO:0000256" key="2">
    <source>
        <dbReference type="ARBA" id="ARBA00022475"/>
    </source>
</evidence>
<keyword evidence="2" id="KW-1003">Cell membrane</keyword>
<gene>
    <name evidence="8" type="ORF">HMPREF9103_01747</name>
</gene>
<dbReference type="SMART" id="SM00382">
    <property type="entry name" value="AAA"/>
    <property type="match status" value="1"/>
</dbReference>
<dbReference type="GO" id="GO:0140359">
    <property type="term" value="F:ABC-type transporter activity"/>
    <property type="evidence" value="ECO:0007669"/>
    <property type="project" value="UniProtKB-ARBA"/>
</dbReference>
<sequence>MDVSISLRNIRKDYDSQTEVLKDVSADVQTGEFFVIVGPSGCGKSTLLRMIAGLTPITDGDVLINDKVVNDLPPKARKLTMVFQNYALYPFQTVWDNVAFGLKARKLNQSDIQHRVDHALEMVNLTEFSKRKPRELSGGQRQRVALARAVASDAEICLMDEPLSNLDAQLRIKMRQEIYNLQRKLGLTLIYVTHDQVEAMTMADHIMVLNDQHVQQIGTPSDIYQHPANEFVAQFFGTPQINILPAKRSSENDHLLTIASDDIEIALDEAVPVAELRVGVRPDQLRVSRTDSVESNAVVKNTEFLGDETIVYATLNSGDNIRAVISGQVSFRAYEPIKVTIGSNLLFFNNQGQRIALSKEEVVHA</sequence>
<dbReference type="PATRIC" id="fig|797515.3.peg.1611"/>
<dbReference type="EMBL" id="AGEY01000089">
    <property type="protein sequence ID" value="EHL98005.1"/>
    <property type="molecule type" value="Genomic_DNA"/>
</dbReference>
<proteinExistence type="predicted"/>
<dbReference type="Pfam" id="PF08402">
    <property type="entry name" value="TOBE_2"/>
    <property type="match status" value="1"/>
</dbReference>
<dbReference type="eggNOG" id="COG3842">
    <property type="taxonomic scope" value="Bacteria"/>
</dbReference>
<keyword evidence="5" id="KW-1278">Translocase</keyword>
<dbReference type="InterPro" id="IPR003439">
    <property type="entry name" value="ABC_transporter-like_ATP-bd"/>
</dbReference>
<protein>
    <submittedName>
        <fullName evidence="8">ABC transporter, ATP-binding protein</fullName>
    </submittedName>
</protein>
<dbReference type="Pfam" id="PF00005">
    <property type="entry name" value="ABC_tran"/>
    <property type="match status" value="1"/>
</dbReference>
<evidence type="ECO:0000256" key="5">
    <source>
        <dbReference type="ARBA" id="ARBA00022967"/>
    </source>
</evidence>
<dbReference type="HOGENOM" id="CLU_000604_1_1_9"/>
<keyword evidence="6" id="KW-0472">Membrane</keyword>
<dbReference type="InterPro" id="IPR012340">
    <property type="entry name" value="NA-bd_OB-fold"/>
</dbReference>
<evidence type="ECO:0000256" key="3">
    <source>
        <dbReference type="ARBA" id="ARBA00022741"/>
    </source>
</evidence>
<keyword evidence="9" id="KW-1185">Reference proteome</keyword>
<keyword evidence="3" id="KW-0547">Nucleotide-binding</keyword>
<dbReference type="Gene3D" id="3.40.50.300">
    <property type="entry name" value="P-loop containing nucleotide triphosphate hydrolases"/>
    <property type="match status" value="1"/>
</dbReference>
<organism evidence="8 9">
    <name type="scientific">Lentilactobacillus parafarraginis F0439</name>
    <dbReference type="NCBI Taxonomy" id="797515"/>
    <lineage>
        <taxon>Bacteria</taxon>
        <taxon>Bacillati</taxon>
        <taxon>Bacillota</taxon>
        <taxon>Bacilli</taxon>
        <taxon>Lactobacillales</taxon>
        <taxon>Lactobacillaceae</taxon>
        <taxon>Lentilactobacillus</taxon>
    </lineage>
</organism>
<dbReference type="AlphaFoldDB" id="G9ZPU2"/>
<accession>G9ZPU2</accession>
<dbReference type="InterPro" id="IPR003593">
    <property type="entry name" value="AAA+_ATPase"/>
</dbReference>
<name>G9ZPU2_9LACO</name>
<evidence type="ECO:0000313" key="8">
    <source>
        <dbReference type="EMBL" id="EHL98005.1"/>
    </source>
</evidence>
<feature type="domain" description="ABC transporter" evidence="7">
    <location>
        <begin position="5"/>
        <end position="236"/>
    </location>
</feature>
<evidence type="ECO:0000313" key="9">
    <source>
        <dbReference type="Proteomes" id="UP000004625"/>
    </source>
</evidence>
<dbReference type="GO" id="GO:0005524">
    <property type="term" value="F:ATP binding"/>
    <property type="evidence" value="ECO:0007669"/>
    <property type="project" value="UniProtKB-KW"/>
</dbReference>
<dbReference type="InterPro" id="IPR013611">
    <property type="entry name" value="Transp-assoc_OB_typ2"/>
</dbReference>
<dbReference type="GO" id="GO:0055052">
    <property type="term" value="C:ATP-binding cassette (ABC) transporter complex, substrate-binding subunit-containing"/>
    <property type="evidence" value="ECO:0007669"/>
    <property type="project" value="TreeGrafter"/>
</dbReference>
<dbReference type="InterPro" id="IPR017871">
    <property type="entry name" value="ABC_transporter-like_CS"/>
</dbReference>
<dbReference type="Gene3D" id="2.40.50.140">
    <property type="entry name" value="Nucleic acid-binding proteins"/>
    <property type="match status" value="1"/>
</dbReference>
<reference evidence="8 9" key="1">
    <citation type="submission" date="2011-09" db="EMBL/GenBank/DDBJ databases">
        <authorList>
            <person name="Weinstock G."/>
            <person name="Sodergren E."/>
            <person name="Clifton S."/>
            <person name="Fulton L."/>
            <person name="Fulton B."/>
            <person name="Courtney L."/>
            <person name="Fronick C."/>
            <person name="Harrison M."/>
            <person name="Strong C."/>
            <person name="Farmer C."/>
            <person name="Delahaunty K."/>
            <person name="Markovic C."/>
            <person name="Hall O."/>
            <person name="Minx P."/>
            <person name="Tomlinson C."/>
            <person name="Mitreva M."/>
            <person name="Hou S."/>
            <person name="Chen J."/>
            <person name="Wollam A."/>
            <person name="Pepin K.H."/>
            <person name="Johnson M."/>
            <person name="Bhonagiri V."/>
            <person name="Zhang X."/>
            <person name="Suruliraj S."/>
            <person name="Warren W."/>
            <person name="Chinwalla A."/>
            <person name="Mardis E.R."/>
            <person name="Wilson R.K."/>
        </authorList>
    </citation>
    <scope>NUCLEOTIDE SEQUENCE [LARGE SCALE GENOMIC DNA]</scope>
    <source>
        <strain evidence="8 9">F0439</strain>
    </source>
</reference>
<evidence type="ECO:0000256" key="6">
    <source>
        <dbReference type="ARBA" id="ARBA00023136"/>
    </source>
</evidence>
<dbReference type="Gene3D" id="2.40.50.100">
    <property type="match status" value="1"/>
</dbReference>
<dbReference type="Proteomes" id="UP000004625">
    <property type="component" value="Unassembled WGS sequence"/>
</dbReference>
<comment type="caution">
    <text evidence="8">The sequence shown here is derived from an EMBL/GenBank/DDBJ whole genome shotgun (WGS) entry which is preliminary data.</text>
</comment>
<dbReference type="SUPFAM" id="SSF50331">
    <property type="entry name" value="MOP-like"/>
    <property type="match status" value="1"/>
</dbReference>
<dbReference type="PANTHER" id="PTHR43875:SF15">
    <property type="entry name" value="TREHALOSE IMPORT ATP-BINDING PROTEIN SUGC"/>
    <property type="match status" value="1"/>
</dbReference>
<dbReference type="PROSITE" id="PS00211">
    <property type="entry name" value="ABC_TRANSPORTER_1"/>
    <property type="match status" value="1"/>
</dbReference>
<evidence type="ECO:0000256" key="4">
    <source>
        <dbReference type="ARBA" id="ARBA00022840"/>
    </source>
</evidence>
<dbReference type="PROSITE" id="PS50893">
    <property type="entry name" value="ABC_TRANSPORTER_2"/>
    <property type="match status" value="1"/>
</dbReference>
<dbReference type="GO" id="GO:0016887">
    <property type="term" value="F:ATP hydrolysis activity"/>
    <property type="evidence" value="ECO:0007669"/>
    <property type="project" value="InterPro"/>
</dbReference>
<dbReference type="FunFam" id="3.40.50.300:FF:000042">
    <property type="entry name" value="Maltose/maltodextrin ABC transporter, ATP-binding protein"/>
    <property type="match status" value="1"/>
</dbReference>
<evidence type="ECO:0000259" key="7">
    <source>
        <dbReference type="PROSITE" id="PS50893"/>
    </source>
</evidence>
<keyword evidence="1" id="KW-0813">Transport</keyword>